<feature type="region of interest" description="Disordered" evidence="1">
    <location>
        <begin position="650"/>
        <end position="676"/>
    </location>
</feature>
<name>A0A4Z1T3T3_GIAMU</name>
<feature type="region of interest" description="Disordered" evidence="1">
    <location>
        <begin position="838"/>
        <end position="857"/>
    </location>
</feature>
<organism evidence="2 3">
    <name type="scientific">Giardia muris</name>
    <dbReference type="NCBI Taxonomy" id="5742"/>
    <lineage>
        <taxon>Eukaryota</taxon>
        <taxon>Metamonada</taxon>
        <taxon>Diplomonadida</taxon>
        <taxon>Hexamitidae</taxon>
        <taxon>Giardiinae</taxon>
        <taxon>Giardia</taxon>
    </lineage>
</organism>
<dbReference type="Proteomes" id="UP000315496">
    <property type="component" value="Chromosome 4"/>
</dbReference>
<evidence type="ECO:0000313" key="3">
    <source>
        <dbReference type="Proteomes" id="UP000315496"/>
    </source>
</evidence>
<gene>
    <name evidence="2" type="ORF">GMRT_14042</name>
</gene>
<evidence type="ECO:0000256" key="1">
    <source>
        <dbReference type="SAM" id="MobiDB-lite"/>
    </source>
</evidence>
<evidence type="ECO:0000313" key="2">
    <source>
        <dbReference type="EMBL" id="TNJ27199.1"/>
    </source>
</evidence>
<feature type="region of interest" description="Disordered" evidence="1">
    <location>
        <begin position="1256"/>
        <end position="1292"/>
    </location>
</feature>
<accession>A0A4Z1T3T3</accession>
<feature type="compositionally biased region" description="Low complexity" evidence="1">
    <location>
        <begin position="180"/>
        <end position="196"/>
    </location>
</feature>
<protein>
    <submittedName>
        <fullName evidence="2">Uncharacterized protein</fullName>
    </submittedName>
</protein>
<reference evidence="2 3" key="1">
    <citation type="submission" date="2019-05" db="EMBL/GenBank/DDBJ databases">
        <title>The compact genome of Giardia muris reveals important steps in the evolution of intestinal protozoan parasites.</title>
        <authorList>
            <person name="Xu F."/>
            <person name="Jimenez-Gonzalez A."/>
            <person name="Einarsson E."/>
            <person name="Astvaldsson A."/>
            <person name="Peirasmaki D."/>
            <person name="Eckmann L."/>
            <person name="Andersson J.O."/>
            <person name="Svard S.G."/>
            <person name="Jerlstrom-Hultqvist J."/>
        </authorList>
    </citation>
    <scope>NUCLEOTIDE SEQUENCE [LARGE SCALE GENOMIC DNA]</scope>
    <source>
        <strain evidence="2 3">Roberts-Thomson</strain>
    </source>
</reference>
<feature type="compositionally biased region" description="Basic and acidic residues" evidence="1">
    <location>
        <begin position="41"/>
        <end position="51"/>
    </location>
</feature>
<feature type="region of interest" description="Disordered" evidence="1">
    <location>
        <begin position="878"/>
        <end position="968"/>
    </location>
</feature>
<comment type="caution">
    <text evidence="2">The sequence shown here is derived from an EMBL/GenBank/DDBJ whole genome shotgun (WGS) entry which is preliminary data.</text>
</comment>
<feature type="compositionally biased region" description="Polar residues" evidence="1">
    <location>
        <begin position="159"/>
        <end position="170"/>
    </location>
</feature>
<feature type="region of interest" description="Disordered" evidence="1">
    <location>
        <begin position="317"/>
        <end position="445"/>
    </location>
</feature>
<feature type="compositionally biased region" description="Polar residues" evidence="1">
    <location>
        <begin position="1262"/>
        <end position="1281"/>
    </location>
</feature>
<dbReference type="VEuPathDB" id="GiardiaDB:GMRT_14042"/>
<feature type="compositionally biased region" description="Low complexity" evidence="1">
    <location>
        <begin position="418"/>
        <end position="435"/>
    </location>
</feature>
<dbReference type="EMBL" id="VDLU01000004">
    <property type="protein sequence ID" value="TNJ27199.1"/>
    <property type="molecule type" value="Genomic_DNA"/>
</dbReference>
<keyword evidence="3" id="KW-1185">Reference proteome</keyword>
<feature type="region of interest" description="Disordered" evidence="1">
    <location>
        <begin position="25"/>
        <end position="83"/>
    </location>
</feature>
<feature type="compositionally biased region" description="Polar residues" evidence="1">
    <location>
        <begin position="364"/>
        <end position="388"/>
    </location>
</feature>
<feature type="region of interest" description="Disordered" evidence="1">
    <location>
        <begin position="131"/>
        <end position="219"/>
    </location>
</feature>
<proteinExistence type="predicted"/>
<sequence length="1365" mass="149193">MHTSVRDLQAPASSLVCESILSVQTGGGVDGARSLETSVGQERRPGIERRAKQPTIFTITRKRQPSTKNSPYPAGGEEGQWGPAVDASTFKQWADELYPQSGAATDSYIRTPQPQFLKNWTPSSYNRPHTIGPITPHSGTRATPARQASPRYTRRELSVITTSTLRNTYSRPFYEEPRSRSSSSRVAGRGSSTRAAVSRGFSPSNTPHVKRSPPPKYDSLVPRFDDEYCMPPSWVSGSGQTPGRRSASCEQKSSFLVSNMSNVRSFITRAQSSRRYATPMSEVKTKGSSLSIRGSGDGSSAIRTLDRGTGSLITEVLSRRDSIPKSMGYPLGMEVSPTRRPEGEPSSSQNLRSPSGELLDDNVLMTSKPQPVSASKRQRSSTSTSYHPQVTRKAPSVREGGLRRSGSAHVIPERPIPQSQQTVSGTRQTSQRSQSADSITQRGTSRFERLYNQSRTMEAVSRTPTLTVNRRGQLVRPIQRRFRCLPAEEDENKTGSLLLSVTGSNSLLNQPSVLTTSTTYRKQYQAAMAIINNTVTPWMPQSRSYVSAVAPRPSRSLIESIGVQNTGNVAATQTPRTLKRRRPSSVECATHITEEVMPHLRQSGTATTQTESFIEPITVADIAVGDDPREASQSADNPVQVLHDLRESLKAVPPVEQRGRSRSALQARPKSATVPRERLSMIDSADILAIRQLARLADKNNPLHKTAGLTNPHILDLMNRCTEASVKVGGKRPRSAPILKIVMYNNSNLEVTRPMSAPAPSLVPPVEISSLESSTPEVVVPQAGSSFHRQLFGETFDIMIKGSEQLSPGRAAVQYCYGGNEYEPVRYQHLIGQIVHTPSKEKPRRTASLSASQVPRASRAPQIVGRIIKTAATHVERRAVSTGKVSKPRSVKPASPKIGISAVRKPSVPAKVRGPPKSAEARPKRPVIKAKVPASASPAVTPKERPLQSRRPSIDVSALPSEEHESDKELEVVYLDRELPIDDDDVIVPVEESTDGNYHENVILKHYEEALAKTIRLLAEQQQAVTDTPGPPPPLRMSSSTQPRVRYASITGDFPLQLEDRGPRKSLSERVVGLHGRTPTISVNENDEESAVKPNTCLTKMLNPDDRTRTRSAISQRDAPRRTFTLQMPKVSIGSHAAGRAISAAPTTTRGAPESPLSTLRASDLTLSSLDNNVQPQVQGQSQMQTSRTQLGKPVAVSRDLSACAQSEMNMESFNLTLTPPEEEQMSPIIDPMSVSAQQLCHRFLTRLEEETRRQAARAGSVLSSAGQRPSTSTRASSAGTPCSYRRSALRASSSGTLSHRKFDVLRTTTQLDPNGQAMLSCLKKLTPHSVNADAFRVCLERIPPQKCVLLLAHLQMLTRLVTQN</sequence>